<keyword evidence="2" id="KW-1185">Reference proteome</keyword>
<comment type="caution">
    <text evidence="1">The sequence shown here is derived from an EMBL/GenBank/DDBJ whole genome shotgun (WGS) entry which is preliminary data.</text>
</comment>
<name>A0AAV4Z6B8_9HYPH</name>
<sequence length="61" mass="6914">MTRIIDHRTVIGRQDLTLAYSAAAKIVSDRNAKASCDYIGRPDCLTKRQNAYRDCKSRRGL</sequence>
<dbReference type="AlphaFoldDB" id="A0AAV4Z6B8"/>
<evidence type="ECO:0000313" key="2">
    <source>
        <dbReference type="Proteomes" id="UP001055307"/>
    </source>
</evidence>
<proteinExistence type="predicted"/>
<organism evidence="1 2">
    <name type="scientific">Methylobacterium bullatum</name>
    <dbReference type="NCBI Taxonomy" id="570505"/>
    <lineage>
        <taxon>Bacteria</taxon>
        <taxon>Pseudomonadati</taxon>
        <taxon>Pseudomonadota</taxon>
        <taxon>Alphaproteobacteria</taxon>
        <taxon>Hyphomicrobiales</taxon>
        <taxon>Methylobacteriaceae</taxon>
        <taxon>Methylobacterium</taxon>
    </lineage>
</organism>
<accession>A0AAV4Z6B8</accession>
<reference evidence="1" key="1">
    <citation type="journal article" date="2016" name="Front. Microbiol.">
        <title>Genome Sequence of the Piezophilic, Mesophilic Sulfate-Reducing Bacterium Desulfovibrio indicus J2T.</title>
        <authorList>
            <person name="Cao J."/>
            <person name="Maignien L."/>
            <person name="Shao Z."/>
            <person name="Alain K."/>
            <person name="Jebbar M."/>
        </authorList>
    </citation>
    <scope>NUCLEOTIDE SEQUENCE</scope>
    <source>
        <strain evidence="1">DSM 21893</strain>
    </source>
</reference>
<protein>
    <submittedName>
        <fullName evidence="1">Uncharacterized protein</fullName>
    </submittedName>
</protein>
<dbReference type="Proteomes" id="UP001055307">
    <property type="component" value="Unassembled WGS sequence"/>
</dbReference>
<dbReference type="EMBL" id="BPQF01000009">
    <property type="protein sequence ID" value="GJD39074.1"/>
    <property type="molecule type" value="Genomic_DNA"/>
</dbReference>
<gene>
    <name evidence="1" type="ORF">OICFNHDK_1527</name>
</gene>
<evidence type="ECO:0000313" key="1">
    <source>
        <dbReference type="EMBL" id="GJD39074.1"/>
    </source>
</evidence>
<reference evidence="1" key="2">
    <citation type="submission" date="2021-08" db="EMBL/GenBank/DDBJ databases">
        <authorList>
            <person name="Tani A."/>
            <person name="Ola A."/>
            <person name="Ogura Y."/>
            <person name="Katsura K."/>
            <person name="Hayashi T."/>
        </authorList>
    </citation>
    <scope>NUCLEOTIDE SEQUENCE</scope>
    <source>
        <strain evidence="1">DSM 21893</strain>
    </source>
</reference>